<gene>
    <name evidence="1" type="ORF">HEB94_003184</name>
</gene>
<name>A0A927MSY9_9ACTN</name>
<dbReference type="EMBL" id="JADBEM010000001">
    <property type="protein sequence ID" value="MBE1606336.1"/>
    <property type="molecule type" value="Genomic_DNA"/>
</dbReference>
<keyword evidence="2" id="KW-1185">Reference proteome</keyword>
<proteinExistence type="predicted"/>
<reference evidence="1" key="1">
    <citation type="submission" date="2020-10" db="EMBL/GenBank/DDBJ databases">
        <title>Sequencing the genomes of 1000 actinobacteria strains.</title>
        <authorList>
            <person name="Klenk H.-P."/>
        </authorList>
    </citation>
    <scope>NUCLEOTIDE SEQUENCE</scope>
    <source>
        <strain evidence="1">DSM 45354</strain>
    </source>
</reference>
<protein>
    <submittedName>
        <fullName evidence="1">Uncharacterized protein</fullName>
    </submittedName>
</protein>
<dbReference type="RefSeq" id="WP_192750480.1">
    <property type="nucleotide sequence ID" value="NZ_BAABJL010000245.1"/>
</dbReference>
<comment type="caution">
    <text evidence="1">The sequence shown here is derived from an EMBL/GenBank/DDBJ whole genome shotgun (WGS) entry which is preliminary data.</text>
</comment>
<dbReference type="Proteomes" id="UP000638648">
    <property type="component" value="Unassembled WGS sequence"/>
</dbReference>
<evidence type="ECO:0000313" key="1">
    <source>
        <dbReference type="EMBL" id="MBE1606336.1"/>
    </source>
</evidence>
<organism evidence="1 2">
    <name type="scientific">Actinopolymorpha pittospori</name>
    <dbReference type="NCBI Taxonomy" id="648752"/>
    <lineage>
        <taxon>Bacteria</taxon>
        <taxon>Bacillati</taxon>
        <taxon>Actinomycetota</taxon>
        <taxon>Actinomycetes</taxon>
        <taxon>Propionibacteriales</taxon>
        <taxon>Actinopolymorphaceae</taxon>
        <taxon>Actinopolymorpha</taxon>
    </lineage>
</organism>
<accession>A0A927MSY9</accession>
<evidence type="ECO:0000313" key="2">
    <source>
        <dbReference type="Proteomes" id="UP000638648"/>
    </source>
</evidence>
<sequence>MDWISVAGLAVAAFALLIQWRSHRRAMDAQAAGNRMALEAQATESRDGRRHAEALARADREHALALAREDRLWARRADLYTSILEAMRRRIEGREPSPPAPPDDPRLTSLATQAHVLASGQVQECLNEFVYDGPDHERQVDIWDDLQHVVHRELGIPRD</sequence>
<dbReference type="AlphaFoldDB" id="A0A927MSY9"/>